<feature type="compositionally biased region" description="Polar residues" evidence="1">
    <location>
        <begin position="485"/>
        <end position="498"/>
    </location>
</feature>
<feature type="region of interest" description="Disordered" evidence="1">
    <location>
        <begin position="613"/>
        <end position="658"/>
    </location>
</feature>
<feature type="compositionally biased region" description="Polar residues" evidence="1">
    <location>
        <begin position="274"/>
        <end position="283"/>
    </location>
</feature>
<accession>A0ABR2UH81</accession>
<feature type="compositionally biased region" description="Polar residues" evidence="1">
    <location>
        <begin position="230"/>
        <end position="250"/>
    </location>
</feature>
<feature type="compositionally biased region" description="Basic and acidic residues" evidence="1">
    <location>
        <begin position="649"/>
        <end position="658"/>
    </location>
</feature>
<feature type="region of interest" description="Disordered" evidence="1">
    <location>
        <begin position="1"/>
        <end position="25"/>
    </location>
</feature>
<dbReference type="Proteomes" id="UP001408356">
    <property type="component" value="Unassembled WGS sequence"/>
</dbReference>
<keyword evidence="3" id="KW-1185">Reference proteome</keyword>
<feature type="compositionally biased region" description="Polar residues" evidence="1">
    <location>
        <begin position="826"/>
        <end position="838"/>
    </location>
</feature>
<sequence length="859" mass="95043">MGLLGFLSRKPAPATESSGLLKAQPYNATVASLPPIRGTVPVAGNGPNILETLQKTHPRFKNTQDISFGEHSPTPPPSVSRLQDENTGRPRTAPSQDRQAWSARRRSGSLKNHPVPKVPAVPPKKQGPPYRLPDKEPDQAVRYTKPRPPYRLPDRGPGPVVPHKPLPLYTRERSSSIHSSRSGPAGAYVDLLDAQAGFHPTDFRRRLQATGARDYGEDVADRNIGEGGTSLRSIEARTSYSSPYADSRPSSLVPAARGERDDQNDVKQNKRHSLNSSLRTKSLVSDAEAARTKKTRRPGEAEPHLPKARIRINEDGSEGLSGSTKSEWRKSLPSYLTTSRRKREQDELNEFPDALRVKSKAALGTAERDHSGTRALSKQRSQHSIRWGDDATAVDCGMNSVNDGVGGVFDSSREPLSKAAKDDRRKTMSHTSRSESSQVPSKRLSLQNLQALPTRMNSPKDDVFRIQPRTPTGEGHASRRDRGNTVGSQGFSGVTEFQMQAFRSPKKSSSERPIGHNRLGVEEPARSRSPLASSGRALTRIDSDEIPERSSSMRHWSMDSTSATSLSSNPFRPQSRNTANTSIDLSPFAKEANFSRDSLGAVSYRTGAETRLQLPFPVSSMPSPPRSSHRPNQSTFNMDDYLSSDDDYDAPRHPRGEGEEHLLFKDTGFAFSGLGLPGLNGAIDAGAPLFLPASPPRIPPKSPRRKKSAEHNDLLLEKYRQLLAEPKQASRRHFARQKIAAYQYEDSDSDSSDEDQLQELDEDSADELSFDIPLTRRWTPAQPYRPKKYASREQVIEEERDITPADIMTAMRLRKEEKRRKRLSGASGSTIRAYSNSSKGKDVPRLQKYNVAGFDADVE</sequence>
<gene>
    <name evidence="2" type="ORF">SUNI508_11555</name>
</gene>
<dbReference type="EMBL" id="JARVKF010000433">
    <property type="protein sequence ID" value="KAK9413859.1"/>
    <property type="molecule type" value="Genomic_DNA"/>
</dbReference>
<evidence type="ECO:0000313" key="2">
    <source>
        <dbReference type="EMBL" id="KAK9413859.1"/>
    </source>
</evidence>
<feature type="region of interest" description="Disordered" evidence="1">
    <location>
        <begin position="209"/>
        <end position="584"/>
    </location>
</feature>
<feature type="region of interest" description="Disordered" evidence="1">
    <location>
        <begin position="742"/>
        <end position="766"/>
    </location>
</feature>
<feature type="compositionally biased region" description="Basic and acidic residues" evidence="1">
    <location>
        <begin position="508"/>
        <end position="526"/>
    </location>
</feature>
<feature type="compositionally biased region" description="Polar residues" evidence="1">
    <location>
        <begin position="429"/>
        <end position="457"/>
    </location>
</feature>
<feature type="compositionally biased region" description="Low complexity" evidence="1">
    <location>
        <begin position="558"/>
        <end position="568"/>
    </location>
</feature>
<feature type="compositionally biased region" description="Pro residues" evidence="1">
    <location>
        <begin position="116"/>
        <end position="126"/>
    </location>
</feature>
<feature type="compositionally biased region" description="Polar residues" evidence="1">
    <location>
        <begin position="569"/>
        <end position="584"/>
    </location>
</feature>
<feature type="compositionally biased region" description="Basic and acidic residues" evidence="1">
    <location>
        <begin position="214"/>
        <end position="224"/>
    </location>
</feature>
<protein>
    <submittedName>
        <fullName evidence="2">Uncharacterized protein</fullName>
    </submittedName>
</protein>
<proteinExistence type="predicted"/>
<reference evidence="2 3" key="1">
    <citation type="journal article" date="2024" name="J. Plant Pathol.">
        <title>Sequence and assembly of the genome of Seiridium unicorne, isolate CBS 538.82, causal agent of cypress canker disease.</title>
        <authorList>
            <person name="Scali E."/>
            <person name="Rocca G.D."/>
            <person name="Danti R."/>
            <person name="Garbelotto M."/>
            <person name="Barberini S."/>
            <person name="Baroncelli R."/>
            <person name="Emiliani G."/>
        </authorList>
    </citation>
    <scope>NUCLEOTIDE SEQUENCE [LARGE SCALE GENOMIC DNA]</scope>
    <source>
        <strain evidence="2 3">BM-138-508</strain>
    </source>
</reference>
<feature type="region of interest" description="Disordered" evidence="1">
    <location>
        <begin position="63"/>
        <end position="185"/>
    </location>
</feature>
<organism evidence="2 3">
    <name type="scientific">Seiridium unicorne</name>
    <dbReference type="NCBI Taxonomy" id="138068"/>
    <lineage>
        <taxon>Eukaryota</taxon>
        <taxon>Fungi</taxon>
        <taxon>Dikarya</taxon>
        <taxon>Ascomycota</taxon>
        <taxon>Pezizomycotina</taxon>
        <taxon>Sordariomycetes</taxon>
        <taxon>Xylariomycetidae</taxon>
        <taxon>Amphisphaeriales</taxon>
        <taxon>Sporocadaceae</taxon>
        <taxon>Seiridium</taxon>
    </lineage>
</organism>
<feature type="compositionally biased region" description="Polar residues" evidence="1">
    <location>
        <begin position="374"/>
        <end position="384"/>
    </location>
</feature>
<feature type="compositionally biased region" description="Basic and acidic residues" evidence="1">
    <location>
        <begin position="539"/>
        <end position="548"/>
    </location>
</feature>
<comment type="caution">
    <text evidence="2">The sequence shown here is derived from an EMBL/GenBank/DDBJ whole genome shotgun (WGS) entry which is preliminary data.</text>
</comment>
<feature type="compositionally biased region" description="Acidic residues" evidence="1">
    <location>
        <begin position="745"/>
        <end position="766"/>
    </location>
</feature>
<name>A0ABR2UH81_9PEZI</name>
<feature type="compositionally biased region" description="Basic and acidic residues" evidence="1">
    <location>
        <begin position="411"/>
        <end position="426"/>
    </location>
</feature>
<feature type="compositionally biased region" description="Basic and acidic residues" evidence="1">
    <location>
        <begin position="257"/>
        <end position="268"/>
    </location>
</feature>
<evidence type="ECO:0000256" key="1">
    <source>
        <dbReference type="SAM" id="MobiDB-lite"/>
    </source>
</evidence>
<feature type="region of interest" description="Disordered" evidence="1">
    <location>
        <begin position="815"/>
        <end position="859"/>
    </location>
</feature>
<evidence type="ECO:0000313" key="3">
    <source>
        <dbReference type="Proteomes" id="UP001408356"/>
    </source>
</evidence>